<dbReference type="InterPro" id="IPR010979">
    <property type="entry name" value="Ribosomal_uS13-like_H2TH"/>
</dbReference>
<evidence type="ECO:0000256" key="3">
    <source>
        <dbReference type="ARBA" id="ARBA00023274"/>
    </source>
</evidence>
<dbReference type="EMBL" id="VRMN01000005">
    <property type="protein sequence ID" value="KAA8494040.1"/>
    <property type="molecule type" value="Genomic_DNA"/>
</dbReference>
<dbReference type="OrthoDB" id="525520at2759"/>
<protein>
    <submittedName>
        <fullName evidence="6">30S ribosomal protein S13</fullName>
    </submittedName>
</protein>
<dbReference type="Gene3D" id="1.10.8.50">
    <property type="match status" value="1"/>
</dbReference>
<feature type="region of interest" description="Disordered" evidence="5">
    <location>
        <begin position="97"/>
        <end position="118"/>
    </location>
</feature>
<dbReference type="OMA" id="MNVKRLM"/>
<feature type="compositionally biased region" description="Polar residues" evidence="5">
    <location>
        <begin position="101"/>
        <end position="110"/>
    </location>
</feature>
<dbReference type="Gene3D" id="4.10.910.10">
    <property type="entry name" value="30s ribosomal protein s13, domain 2"/>
    <property type="match status" value="1"/>
</dbReference>
<keyword evidence="3 4" id="KW-0687">Ribonucleoprotein</keyword>
<accession>A0A5J4YT03</accession>
<dbReference type="GO" id="GO:0006412">
    <property type="term" value="P:translation"/>
    <property type="evidence" value="ECO:0007669"/>
    <property type="project" value="InterPro"/>
</dbReference>
<keyword evidence="7" id="KW-1185">Reference proteome</keyword>
<dbReference type="Proteomes" id="UP000324585">
    <property type="component" value="Unassembled WGS sequence"/>
</dbReference>
<organism evidence="6 7">
    <name type="scientific">Porphyridium purpureum</name>
    <name type="common">Red alga</name>
    <name type="synonym">Porphyridium cruentum</name>
    <dbReference type="NCBI Taxonomy" id="35688"/>
    <lineage>
        <taxon>Eukaryota</taxon>
        <taxon>Rhodophyta</taxon>
        <taxon>Bangiophyceae</taxon>
        <taxon>Porphyridiales</taxon>
        <taxon>Porphyridiaceae</taxon>
        <taxon>Porphyridium</taxon>
    </lineage>
</organism>
<dbReference type="PANTHER" id="PTHR10871:SF1">
    <property type="entry name" value="SMALL RIBOSOMAL SUBUNIT PROTEIN US13M"/>
    <property type="match status" value="1"/>
</dbReference>
<reference evidence="7" key="1">
    <citation type="journal article" date="2019" name="Nat. Commun.">
        <title>Expansion of phycobilisome linker gene families in mesophilic red algae.</title>
        <authorList>
            <person name="Lee J."/>
            <person name="Kim D."/>
            <person name="Bhattacharya D."/>
            <person name="Yoon H.S."/>
        </authorList>
    </citation>
    <scope>NUCLEOTIDE SEQUENCE [LARGE SCALE GENOMIC DNA]</scope>
    <source>
        <strain evidence="7">CCMP 1328</strain>
    </source>
</reference>
<dbReference type="SUPFAM" id="SSF46946">
    <property type="entry name" value="S13-like H2TH domain"/>
    <property type="match status" value="1"/>
</dbReference>
<dbReference type="GO" id="GO:0003735">
    <property type="term" value="F:structural constituent of ribosome"/>
    <property type="evidence" value="ECO:0007669"/>
    <property type="project" value="InterPro"/>
</dbReference>
<name>A0A5J4YT03_PORPP</name>
<evidence type="ECO:0000256" key="2">
    <source>
        <dbReference type="ARBA" id="ARBA00022980"/>
    </source>
</evidence>
<dbReference type="Pfam" id="PF00416">
    <property type="entry name" value="Ribosomal_S13"/>
    <property type="match status" value="1"/>
</dbReference>
<dbReference type="PROSITE" id="PS50159">
    <property type="entry name" value="RIBOSOMAL_S13_2"/>
    <property type="match status" value="1"/>
</dbReference>
<gene>
    <name evidence="6" type="ORF">FVE85_4015</name>
</gene>
<evidence type="ECO:0000256" key="5">
    <source>
        <dbReference type="SAM" id="MobiDB-lite"/>
    </source>
</evidence>
<comment type="caution">
    <text evidence="6">The sequence shown here is derived from an EMBL/GenBank/DDBJ whole genome shotgun (WGS) entry which is preliminary data.</text>
</comment>
<comment type="similarity">
    <text evidence="1 4">Belongs to the universal ribosomal protein uS13 family.</text>
</comment>
<evidence type="ECO:0000256" key="4">
    <source>
        <dbReference type="RuleBase" id="RU003830"/>
    </source>
</evidence>
<sequence>MVRILQVDLWNRQPVWIALTKIYGIGLTRGKYLCSKLGISLKTKAGELHQYQAAGLAQLIEDERWVIKQALKEQTKSNIRRLIEIKCRRGVMHTRHLPVNGQRTKSNAQTAKKRVPKF</sequence>
<dbReference type="GO" id="GO:0015935">
    <property type="term" value="C:small ribosomal subunit"/>
    <property type="evidence" value="ECO:0007669"/>
    <property type="project" value="TreeGrafter"/>
</dbReference>
<proteinExistence type="inferred from homology"/>
<dbReference type="AlphaFoldDB" id="A0A5J4YT03"/>
<dbReference type="GO" id="GO:0005829">
    <property type="term" value="C:cytosol"/>
    <property type="evidence" value="ECO:0007669"/>
    <property type="project" value="TreeGrafter"/>
</dbReference>
<keyword evidence="2 4" id="KW-0689">Ribosomal protein</keyword>
<evidence type="ECO:0000313" key="7">
    <source>
        <dbReference type="Proteomes" id="UP000324585"/>
    </source>
</evidence>
<dbReference type="PANTHER" id="PTHR10871">
    <property type="entry name" value="30S RIBOSOMAL PROTEIN S13/40S RIBOSOMAL PROTEIN S18"/>
    <property type="match status" value="1"/>
</dbReference>
<evidence type="ECO:0000256" key="1">
    <source>
        <dbReference type="ARBA" id="ARBA00008080"/>
    </source>
</evidence>
<dbReference type="InterPro" id="IPR001892">
    <property type="entry name" value="Ribosomal_uS13"/>
</dbReference>
<dbReference type="GO" id="GO:0003723">
    <property type="term" value="F:RNA binding"/>
    <property type="evidence" value="ECO:0007669"/>
    <property type="project" value="InterPro"/>
</dbReference>
<dbReference type="PIRSF" id="PIRSF002134">
    <property type="entry name" value="Ribosomal_S13"/>
    <property type="match status" value="1"/>
</dbReference>
<evidence type="ECO:0000313" key="6">
    <source>
        <dbReference type="EMBL" id="KAA8494040.1"/>
    </source>
</evidence>
<dbReference type="InterPro" id="IPR027437">
    <property type="entry name" value="Rbsml_uS13_C"/>
</dbReference>